<evidence type="ECO:0000256" key="1">
    <source>
        <dbReference type="SAM" id="Phobius"/>
    </source>
</evidence>
<sequence length="61" mass="6610">MLGRIYLGSILVGGITGFGVVIYTESFIRQMGFAVLDILWLISGRKAYSTIRQGRLVTGSG</sequence>
<keyword evidence="3" id="KW-1185">Reference proteome</keyword>
<dbReference type="EMBL" id="JBHTBW010000044">
    <property type="protein sequence ID" value="MFC7442017.1"/>
    <property type="molecule type" value="Genomic_DNA"/>
</dbReference>
<gene>
    <name evidence="2" type="ORF">ACFQNG_13030</name>
</gene>
<name>A0ABW2RLR4_9BACL</name>
<dbReference type="RefSeq" id="WP_379865615.1">
    <property type="nucleotide sequence ID" value="NZ_JBHTBW010000044.1"/>
</dbReference>
<proteinExistence type="predicted"/>
<accession>A0ABW2RLR4</accession>
<keyword evidence="1" id="KW-1133">Transmembrane helix</keyword>
<keyword evidence="1" id="KW-0812">Transmembrane</keyword>
<protein>
    <submittedName>
        <fullName evidence="2">Uncharacterized protein</fullName>
    </submittedName>
</protein>
<evidence type="ECO:0000313" key="2">
    <source>
        <dbReference type="EMBL" id="MFC7442017.1"/>
    </source>
</evidence>
<feature type="transmembrane region" description="Helical" evidence="1">
    <location>
        <begin position="6"/>
        <end position="24"/>
    </location>
</feature>
<dbReference type="Proteomes" id="UP001596500">
    <property type="component" value="Unassembled WGS sequence"/>
</dbReference>
<keyword evidence="1" id="KW-0472">Membrane</keyword>
<evidence type="ECO:0000313" key="3">
    <source>
        <dbReference type="Proteomes" id="UP001596500"/>
    </source>
</evidence>
<comment type="caution">
    <text evidence="2">The sequence shown here is derived from an EMBL/GenBank/DDBJ whole genome shotgun (WGS) entry which is preliminary data.</text>
</comment>
<reference evidence="3" key="1">
    <citation type="journal article" date="2019" name="Int. J. Syst. Evol. Microbiol.">
        <title>The Global Catalogue of Microorganisms (GCM) 10K type strain sequencing project: providing services to taxonomists for standard genome sequencing and annotation.</title>
        <authorList>
            <consortium name="The Broad Institute Genomics Platform"/>
            <consortium name="The Broad Institute Genome Sequencing Center for Infectious Disease"/>
            <person name="Wu L."/>
            <person name="Ma J."/>
        </authorList>
    </citation>
    <scope>NUCLEOTIDE SEQUENCE [LARGE SCALE GENOMIC DNA]</scope>
    <source>
        <strain evidence="3">CGMCC 1.12942</strain>
    </source>
</reference>
<organism evidence="2 3">
    <name type="scientific">Laceyella putida</name>
    <dbReference type="NCBI Taxonomy" id="110101"/>
    <lineage>
        <taxon>Bacteria</taxon>
        <taxon>Bacillati</taxon>
        <taxon>Bacillota</taxon>
        <taxon>Bacilli</taxon>
        <taxon>Bacillales</taxon>
        <taxon>Thermoactinomycetaceae</taxon>
        <taxon>Laceyella</taxon>
    </lineage>
</organism>